<keyword evidence="3" id="KW-1185">Reference proteome</keyword>
<evidence type="ECO:0000313" key="2">
    <source>
        <dbReference type="EMBL" id="MDT0594974.1"/>
    </source>
</evidence>
<dbReference type="PANTHER" id="PTHR37489">
    <property type="entry name" value="DUF3500 DOMAIN-CONTAINING PROTEIN"/>
    <property type="match status" value="1"/>
</dbReference>
<dbReference type="Pfam" id="PF12006">
    <property type="entry name" value="DUF3500"/>
    <property type="match status" value="1"/>
</dbReference>
<keyword evidence="1" id="KW-0732">Signal</keyword>
<feature type="signal peptide" evidence="1">
    <location>
        <begin position="1"/>
        <end position="20"/>
    </location>
</feature>
<accession>A0ABU2ZQQ9</accession>
<name>A0ABU2ZQQ9_9ALTE</name>
<organism evidence="2 3">
    <name type="scientific">Glaciecola petra</name>
    <dbReference type="NCBI Taxonomy" id="3075602"/>
    <lineage>
        <taxon>Bacteria</taxon>
        <taxon>Pseudomonadati</taxon>
        <taxon>Pseudomonadota</taxon>
        <taxon>Gammaproteobacteria</taxon>
        <taxon>Alteromonadales</taxon>
        <taxon>Alteromonadaceae</taxon>
        <taxon>Glaciecola</taxon>
    </lineage>
</organism>
<gene>
    <name evidence="2" type="ORF">RM552_08990</name>
</gene>
<evidence type="ECO:0000313" key="3">
    <source>
        <dbReference type="Proteomes" id="UP001253545"/>
    </source>
</evidence>
<dbReference type="InterPro" id="IPR021889">
    <property type="entry name" value="DUF3500"/>
</dbReference>
<dbReference type="PANTHER" id="PTHR37489:SF1">
    <property type="entry name" value="DUF3500 DOMAIN-CONTAINING PROTEIN"/>
    <property type="match status" value="1"/>
</dbReference>
<sequence length="400" mass="45337">MYKMPIILTCLLGMFVTTLAYSNEPDEYTDRFLAVKKYFADIEKKALAEPFKGVSTSDGIEADLFKVGATGVTTAPIVKAAKAYLQLLSTPELIRTQFAIDDPEWRRWFNVDNGIYVRQGLSLKEMNKEQKAAAWEIFKTSLSAKGLSLSKDIMKTDKTLSELNGHGFLDEDLYFLTIMGIPDNNKPWGWQLDGHHLVINFFVLGDQVVMTPTFLGAEPAVATTGKYKGNSILQAEQDMGIAFMQSLSESQQKMATLSSRKVKDDMLAGAHEDNLELDYAGLKAAKMEKKHQSMLLDLVQLYVDNMKEGHSDIRMEQVRSHIDNTWFSWIGEVKDDSVFYYRIHSPVILIEFDHQKPVGTRMLNERGVPTRDHIHVIVRTPNGNDYGKDLLKQHLSNHKH</sequence>
<proteinExistence type="predicted"/>
<comment type="caution">
    <text evidence="2">The sequence shown here is derived from an EMBL/GenBank/DDBJ whole genome shotgun (WGS) entry which is preliminary data.</text>
</comment>
<dbReference type="EMBL" id="JAVRHX010000002">
    <property type="protein sequence ID" value="MDT0594974.1"/>
    <property type="molecule type" value="Genomic_DNA"/>
</dbReference>
<dbReference type="RefSeq" id="WP_311368493.1">
    <property type="nucleotide sequence ID" value="NZ_JAVRHX010000002.1"/>
</dbReference>
<reference evidence="2 3" key="1">
    <citation type="submission" date="2023-09" db="EMBL/GenBank/DDBJ databases">
        <authorList>
            <person name="Rey-Velasco X."/>
        </authorList>
    </citation>
    <scope>NUCLEOTIDE SEQUENCE [LARGE SCALE GENOMIC DNA]</scope>
    <source>
        <strain evidence="2 3">P117</strain>
    </source>
</reference>
<dbReference type="Proteomes" id="UP001253545">
    <property type="component" value="Unassembled WGS sequence"/>
</dbReference>
<protein>
    <submittedName>
        <fullName evidence="2">DUF3500 domain-containing protein</fullName>
    </submittedName>
</protein>
<feature type="chain" id="PRO_5047494349" evidence="1">
    <location>
        <begin position="21"/>
        <end position="400"/>
    </location>
</feature>
<evidence type="ECO:0000256" key="1">
    <source>
        <dbReference type="SAM" id="SignalP"/>
    </source>
</evidence>